<dbReference type="Proteomes" id="UP000008022">
    <property type="component" value="Unassembled WGS sequence"/>
</dbReference>
<proteinExistence type="predicted"/>
<name>A0A0E0QAA7_ORYRU</name>
<accession>A0A0E0QAA7</accession>
<evidence type="ECO:0008006" key="3">
    <source>
        <dbReference type="Google" id="ProtNLM"/>
    </source>
</evidence>
<dbReference type="Gramene" id="ORUFI07G20630.1">
    <property type="protein sequence ID" value="ORUFI07G20630.1"/>
    <property type="gene ID" value="ORUFI07G20630"/>
</dbReference>
<protein>
    <recommendedName>
        <fullName evidence="3">DUF295 domain-containing protein</fullName>
    </recommendedName>
</protein>
<organism evidence="1 2">
    <name type="scientific">Oryza rufipogon</name>
    <name type="common">Brownbeard rice</name>
    <name type="synonym">Asian wild rice</name>
    <dbReference type="NCBI Taxonomy" id="4529"/>
    <lineage>
        <taxon>Eukaryota</taxon>
        <taxon>Viridiplantae</taxon>
        <taxon>Streptophyta</taxon>
        <taxon>Embryophyta</taxon>
        <taxon>Tracheophyta</taxon>
        <taxon>Spermatophyta</taxon>
        <taxon>Magnoliopsida</taxon>
        <taxon>Liliopsida</taxon>
        <taxon>Poales</taxon>
        <taxon>Poaceae</taxon>
        <taxon>BOP clade</taxon>
        <taxon>Oryzoideae</taxon>
        <taxon>Oryzeae</taxon>
        <taxon>Oryzinae</taxon>
        <taxon>Oryza</taxon>
    </lineage>
</organism>
<reference evidence="1" key="2">
    <citation type="submission" date="2015-06" db="UniProtKB">
        <authorList>
            <consortium name="EnsemblPlants"/>
        </authorList>
    </citation>
    <scope>IDENTIFICATION</scope>
</reference>
<evidence type="ECO:0000313" key="1">
    <source>
        <dbReference type="EnsemblPlants" id="ORUFI07G20630.1"/>
    </source>
</evidence>
<dbReference type="AlphaFoldDB" id="A0A0E0QAA7"/>
<dbReference type="STRING" id="4529.A0A0E0QAA7"/>
<reference evidence="2" key="1">
    <citation type="submission" date="2013-06" db="EMBL/GenBank/DDBJ databases">
        <authorList>
            <person name="Zhao Q."/>
        </authorList>
    </citation>
    <scope>NUCLEOTIDE SEQUENCE</scope>
    <source>
        <strain evidence="2">cv. W1943</strain>
    </source>
</reference>
<sequence>MMRPPPPPSAPPPSPPRAVFPSARRCLPSPHRFLPSTRRKRLVTVAKLAFPAELKAHTLHLVDNGGELMLVHHCFGTTRRGAGGGGFNLFNDRLTNDWIEAFSPKRTVSCRGLGVRRRAAFLGRNRTLSVSAEVFPAIRADTIYLQGMPEQEEAHLRSYA</sequence>
<dbReference type="HOGENOM" id="CLU_1680604_0_0_1"/>
<dbReference type="EnsemblPlants" id="ORUFI07G20630.1">
    <property type="protein sequence ID" value="ORUFI07G20630.1"/>
    <property type="gene ID" value="ORUFI07G20630"/>
</dbReference>
<evidence type="ECO:0000313" key="2">
    <source>
        <dbReference type="Proteomes" id="UP000008022"/>
    </source>
</evidence>
<keyword evidence="2" id="KW-1185">Reference proteome</keyword>